<dbReference type="Gene3D" id="3.40.50.360">
    <property type="match status" value="1"/>
</dbReference>
<dbReference type="SUPFAM" id="SSF52218">
    <property type="entry name" value="Flavoproteins"/>
    <property type="match status" value="1"/>
</dbReference>
<reference evidence="3 4" key="1">
    <citation type="journal article" date="2019" name="Nat. Ecol. Evol.">
        <title>Megaphylogeny resolves global patterns of mushroom evolution.</title>
        <authorList>
            <person name="Varga T."/>
            <person name="Krizsan K."/>
            <person name="Foldi C."/>
            <person name="Dima B."/>
            <person name="Sanchez-Garcia M."/>
            <person name="Sanchez-Ramirez S."/>
            <person name="Szollosi G.J."/>
            <person name="Szarkandi J.G."/>
            <person name="Papp V."/>
            <person name="Albert L."/>
            <person name="Andreopoulos W."/>
            <person name="Angelini C."/>
            <person name="Antonin V."/>
            <person name="Barry K.W."/>
            <person name="Bougher N.L."/>
            <person name="Buchanan P."/>
            <person name="Buyck B."/>
            <person name="Bense V."/>
            <person name="Catcheside P."/>
            <person name="Chovatia M."/>
            <person name="Cooper J."/>
            <person name="Damon W."/>
            <person name="Desjardin D."/>
            <person name="Finy P."/>
            <person name="Geml J."/>
            <person name="Haridas S."/>
            <person name="Hughes K."/>
            <person name="Justo A."/>
            <person name="Karasinski D."/>
            <person name="Kautmanova I."/>
            <person name="Kiss B."/>
            <person name="Kocsube S."/>
            <person name="Kotiranta H."/>
            <person name="LaButti K.M."/>
            <person name="Lechner B.E."/>
            <person name="Liimatainen K."/>
            <person name="Lipzen A."/>
            <person name="Lukacs Z."/>
            <person name="Mihaltcheva S."/>
            <person name="Morgado L.N."/>
            <person name="Niskanen T."/>
            <person name="Noordeloos M.E."/>
            <person name="Ohm R.A."/>
            <person name="Ortiz-Santana B."/>
            <person name="Ovrebo C."/>
            <person name="Racz N."/>
            <person name="Riley R."/>
            <person name="Savchenko A."/>
            <person name="Shiryaev A."/>
            <person name="Soop K."/>
            <person name="Spirin V."/>
            <person name="Szebenyi C."/>
            <person name="Tomsovsky M."/>
            <person name="Tulloss R.E."/>
            <person name="Uehling J."/>
            <person name="Grigoriev I.V."/>
            <person name="Vagvolgyi C."/>
            <person name="Papp T."/>
            <person name="Martin F.M."/>
            <person name="Miettinen O."/>
            <person name="Hibbett D.S."/>
            <person name="Nagy L.G."/>
        </authorList>
    </citation>
    <scope>NUCLEOTIDE SEQUENCE [LARGE SCALE GENOMIC DNA]</scope>
    <source>
        <strain evidence="3 4">CBS 309.79</strain>
    </source>
</reference>
<dbReference type="EMBL" id="ML178839">
    <property type="protein sequence ID" value="TFK98528.1"/>
    <property type="molecule type" value="Genomic_DNA"/>
</dbReference>
<dbReference type="NCBIfam" id="NF002999">
    <property type="entry name" value="PRK03767.1"/>
    <property type="match status" value="1"/>
</dbReference>
<dbReference type="InterPro" id="IPR029039">
    <property type="entry name" value="Flavoprotein-like_sf"/>
</dbReference>
<accession>A0A5C3QEC6</accession>
<dbReference type="OrthoDB" id="504689at2759"/>
<evidence type="ECO:0000313" key="3">
    <source>
        <dbReference type="EMBL" id="TFK98528.1"/>
    </source>
</evidence>
<name>A0A5C3QEC6_9AGAR</name>
<feature type="domain" description="NADPH-dependent FMN reductase-like" evidence="2">
    <location>
        <begin position="51"/>
        <end position="130"/>
    </location>
</feature>
<evidence type="ECO:0000259" key="2">
    <source>
        <dbReference type="Pfam" id="PF03358"/>
    </source>
</evidence>
<dbReference type="FunFam" id="3.40.50.360:FF:000001">
    <property type="entry name" value="NAD(P)H dehydrogenase (Quinone) FQR1-like"/>
    <property type="match status" value="1"/>
</dbReference>
<dbReference type="Proteomes" id="UP000305067">
    <property type="component" value="Unassembled WGS sequence"/>
</dbReference>
<dbReference type="GO" id="GO:0016020">
    <property type="term" value="C:membrane"/>
    <property type="evidence" value="ECO:0007669"/>
    <property type="project" value="TreeGrafter"/>
</dbReference>
<gene>
    <name evidence="3" type="ORF">BDV98DRAFT_584893</name>
</gene>
<dbReference type="Pfam" id="PF03358">
    <property type="entry name" value="FMN_red"/>
    <property type="match status" value="1"/>
</dbReference>
<protein>
    <submittedName>
        <fullName evidence="3">Flavo protein-like protein</fullName>
    </submittedName>
</protein>
<keyword evidence="4" id="KW-1185">Reference proteome</keyword>
<dbReference type="InterPro" id="IPR005025">
    <property type="entry name" value="FMN_Rdtase-like_dom"/>
</dbReference>
<evidence type="ECO:0000313" key="4">
    <source>
        <dbReference type="Proteomes" id="UP000305067"/>
    </source>
</evidence>
<dbReference type="NCBIfam" id="TIGR01755">
    <property type="entry name" value="flav_wrbA"/>
    <property type="match status" value="1"/>
</dbReference>
<comment type="similarity">
    <text evidence="1">Belongs to the WrbA family.</text>
</comment>
<dbReference type="PANTHER" id="PTHR30546">
    <property type="entry name" value="FLAVODOXIN-RELATED PROTEIN WRBA-RELATED"/>
    <property type="match status" value="1"/>
</dbReference>
<dbReference type="PANTHER" id="PTHR30546:SF23">
    <property type="entry name" value="FLAVOPROTEIN-LIKE PROTEIN YCP4-RELATED"/>
    <property type="match status" value="1"/>
</dbReference>
<dbReference type="AlphaFoldDB" id="A0A5C3QEC6"/>
<dbReference type="GO" id="GO:0010181">
    <property type="term" value="F:FMN binding"/>
    <property type="evidence" value="ECO:0007669"/>
    <property type="project" value="InterPro"/>
</dbReference>
<proteinExistence type="inferred from homology"/>
<dbReference type="GO" id="GO:0003955">
    <property type="term" value="F:NAD(P)H dehydrogenase (quinone) activity"/>
    <property type="evidence" value="ECO:0007669"/>
    <property type="project" value="InterPro"/>
</dbReference>
<organism evidence="3 4">
    <name type="scientific">Pterulicium gracile</name>
    <dbReference type="NCBI Taxonomy" id="1884261"/>
    <lineage>
        <taxon>Eukaryota</taxon>
        <taxon>Fungi</taxon>
        <taxon>Dikarya</taxon>
        <taxon>Basidiomycota</taxon>
        <taxon>Agaricomycotina</taxon>
        <taxon>Agaricomycetes</taxon>
        <taxon>Agaricomycetidae</taxon>
        <taxon>Agaricales</taxon>
        <taxon>Pleurotineae</taxon>
        <taxon>Pterulaceae</taxon>
        <taxon>Pterulicium</taxon>
    </lineage>
</organism>
<evidence type="ECO:0000256" key="1">
    <source>
        <dbReference type="ARBA" id="ARBA00006961"/>
    </source>
</evidence>
<dbReference type="InterPro" id="IPR010089">
    <property type="entry name" value="Flavoprotein_WrbA-like"/>
</dbReference>
<sequence>MMIVIRMSAREYRHYLPLLITHPRIPETLPEEVLTKMHAPPKPPFPIIKPEQLTEYDAFVFGIPTHYGNFPAQWKAFWDATGKLWASGALVGKYVGTFVSTATPGGGQESTVISALSTFVHHGMIFVPVGYGEAMDLFSTFDEVRGGSPWGAGTFAAGDGSRQPTKLELELATYEGKHFYERRGVTLLVLELRHQIIQGSSCITQFRREPRPLFVQARRHRVQSLTTMDQFLKYVRHNFTQSPESELRVRLLVQKWEEEPAMTIALWWPRFGAADSVNLVSQG</sequence>